<evidence type="ECO:0000313" key="2">
    <source>
        <dbReference type="EMBL" id="KAF1085032.1"/>
    </source>
</evidence>
<gene>
    <name evidence="2" type="ORF">SPSYN_01168</name>
</gene>
<dbReference type="RefSeq" id="WP_161821556.1">
    <property type="nucleotide sequence ID" value="NZ_LSRS01000003.1"/>
</dbReference>
<dbReference type="SMART" id="SM00989">
    <property type="entry name" value="V4R"/>
    <property type="match status" value="1"/>
</dbReference>
<organism evidence="2 3">
    <name type="scientific">Sporotomaculum syntrophicum</name>
    <dbReference type="NCBI Taxonomy" id="182264"/>
    <lineage>
        <taxon>Bacteria</taxon>
        <taxon>Bacillati</taxon>
        <taxon>Bacillota</taxon>
        <taxon>Clostridia</taxon>
        <taxon>Eubacteriales</taxon>
        <taxon>Desulfallaceae</taxon>
        <taxon>Sporotomaculum</taxon>
    </lineage>
</organism>
<dbReference type="OrthoDB" id="1804856at2"/>
<dbReference type="EMBL" id="LSRS01000003">
    <property type="protein sequence ID" value="KAF1085032.1"/>
    <property type="molecule type" value="Genomic_DNA"/>
</dbReference>
<dbReference type="PANTHER" id="PTHR35090:SF1">
    <property type="entry name" value="SLR0144 PROTEIN"/>
    <property type="match status" value="1"/>
</dbReference>
<dbReference type="Proteomes" id="UP000798488">
    <property type="component" value="Unassembled WGS sequence"/>
</dbReference>
<sequence>MSDNDIAKKIMNYMFLSMGNTMNQVPFSGHHWMEHFVIGSVQYFIDEYWDDAKLPSKKPLDICITYLKIMDSVGFLHAVDFSIEEAGESLLMSVQTNKCVYREYCQRTREEGLFLKNCIRLSTFQAILRHVLGENKYFTAVDIAADGFCYGKLIPSTRPKEEIVTRENYIIKMAGHRAFLLRQKTYASLMNSIREHAPQVLKHVLYDAGYQSGLTLAGKAQESILSPQECLQRLLEELTNLGLGKLELVSYSQSQARVQIRCHDSFWADTANVYGHLYRTPQVECDMLRGVLAGSLSVIFQKDIICEEMACQSMGADYCEFLALPLPQHPPEEGGNS</sequence>
<dbReference type="Gene3D" id="3.30.1380.20">
    <property type="entry name" value="Trafficking protein particle complex subunit 3"/>
    <property type="match status" value="1"/>
</dbReference>
<dbReference type="InterPro" id="IPR024096">
    <property type="entry name" value="NO_sig/Golgi_transp_ligand-bd"/>
</dbReference>
<keyword evidence="3" id="KW-1185">Reference proteome</keyword>
<name>A0A9D3AXG6_9FIRM</name>
<evidence type="ECO:0000313" key="3">
    <source>
        <dbReference type="Proteomes" id="UP000798488"/>
    </source>
</evidence>
<proteinExistence type="predicted"/>
<dbReference type="AlphaFoldDB" id="A0A9D3AXG6"/>
<dbReference type="PANTHER" id="PTHR35090">
    <property type="entry name" value="DNA-DIRECTED RNA POLYMERASE SUBUNIT I"/>
    <property type="match status" value="1"/>
</dbReference>
<dbReference type="InterPro" id="IPR004096">
    <property type="entry name" value="V4R"/>
</dbReference>
<dbReference type="SUPFAM" id="SSF111126">
    <property type="entry name" value="Ligand-binding domain in the NO signalling and Golgi transport"/>
    <property type="match status" value="1"/>
</dbReference>
<accession>A0A9D3AXG6</accession>
<dbReference type="Pfam" id="PF02830">
    <property type="entry name" value="V4R"/>
    <property type="match status" value="1"/>
</dbReference>
<reference evidence="2" key="1">
    <citation type="submission" date="2016-02" db="EMBL/GenBank/DDBJ databases">
        <title>Draft Genome Sequence of Sporotomaculum syntrophicum Strain FB, a Syntrophic Benzoate Degrader.</title>
        <authorList>
            <person name="Nobu M.K."/>
            <person name="Narihiro T."/>
            <person name="Qiu Y.-L."/>
            <person name="Ohashi A."/>
            <person name="Liu W.-T."/>
            <person name="Yuji S."/>
        </authorList>
    </citation>
    <scope>NUCLEOTIDE SEQUENCE</scope>
    <source>
        <strain evidence="2">FB</strain>
    </source>
</reference>
<evidence type="ECO:0000259" key="1">
    <source>
        <dbReference type="SMART" id="SM00989"/>
    </source>
</evidence>
<comment type="caution">
    <text evidence="2">The sequence shown here is derived from an EMBL/GenBank/DDBJ whole genome shotgun (WGS) entry which is preliminary data.</text>
</comment>
<feature type="domain" description="4-vinyl reductase 4VR" evidence="1">
    <location>
        <begin position="266"/>
        <end position="325"/>
    </location>
</feature>
<protein>
    <submittedName>
        <fullName evidence="2">V4R domain protein</fullName>
    </submittedName>
</protein>